<dbReference type="PANTHER" id="PTHR11022:SF41">
    <property type="entry name" value="PEPTIDOGLYCAN-RECOGNITION PROTEIN LC-RELATED"/>
    <property type="match status" value="1"/>
</dbReference>
<sequence length="217" mass="23724">MCRDLARFLGLRCAYFLSAKSFVSSSVTSTSACYVDCCRAEAASGFTYKTRADWNARPPTAKAATLATPVQYIVIQHTVEEPCFSPKACAKRTRFIQDLHMDVNGWLDIGYNFLVGGDGTALEGRGWSSVGAFLKGWNKKSIGVVLIGTFVEVQPTEAQMTALRELIEQGVTLGKVRADYKVVAACELAETRSPGTAALAALKKWDHWWDTGVDHCN</sequence>
<reference evidence="6" key="1">
    <citation type="submission" date="2022-12" db="EMBL/GenBank/DDBJ databases">
        <title>Chromosome-level genome assembly of the bean flower thrips Megalurothrips usitatus.</title>
        <authorList>
            <person name="Ma L."/>
            <person name="Liu Q."/>
            <person name="Li H."/>
            <person name="Cai W."/>
        </authorList>
    </citation>
    <scope>NUCLEOTIDE SEQUENCE</scope>
    <source>
        <strain evidence="6">Cailab_2022a</strain>
    </source>
</reference>
<dbReference type="InterPro" id="IPR006619">
    <property type="entry name" value="PGRP_domain_met/bac"/>
</dbReference>
<dbReference type="PANTHER" id="PTHR11022">
    <property type="entry name" value="PEPTIDOGLYCAN RECOGNITION PROTEIN"/>
    <property type="match status" value="1"/>
</dbReference>
<evidence type="ECO:0000313" key="6">
    <source>
        <dbReference type="EMBL" id="KAJ1526570.1"/>
    </source>
</evidence>
<keyword evidence="3" id="KW-0391">Immunity</keyword>
<evidence type="ECO:0000256" key="3">
    <source>
        <dbReference type="ARBA" id="ARBA00022859"/>
    </source>
</evidence>
<evidence type="ECO:0000256" key="2">
    <source>
        <dbReference type="ARBA" id="ARBA00022588"/>
    </source>
</evidence>
<evidence type="ECO:0000259" key="4">
    <source>
        <dbReference type="SMART" id="SM00644"/>
    </source>
</evidence>
<dbReference type="SMART" id="SM00701">
    <property type="entry name" value="PGRP"/>
    <property type="match status" value="1"/>
</dbReference>
<name>A0AAV7XKA8_9NEOP</name>
<dbReference type="InterPro" id="IPR002502">
    <property type="entry name" value="Amidase_domain"/>
</dbReference>
<evidence type="ECO:0000313" key="7">
    <source>
        <dbReference type="Proteomes" id="UP001075354"/>
    </source>
</evidence>
<dbReference type="Pfam" id="PF01510">
    <property type="entry name" value="Amidase_2"/>
    <property type="match status" value="1"/>
</dbReference>
<evidence type="ECO:0000256" key="1">
    <source>
        <dbReference type="ARBA" id="ARBA00007553"/>
    </source>
</evidence>
<feature type="domain" description="Peptidoglycan recognition protein family" evidence="5">
    <location>
        <begin position="46"/>
        <end position="189"/>
    </location>
</feature>
<comment type="caution">
    <text evidence="6">The sequence shown here is derived from an EMBL/GenBank/DDBJ whole genome shotgun (WGS) entry which is preliminary data.</text>
</comment>
<proteinExistence type="inferred from homology"/>
<dbReference type="GO" id="GO:0045087">
    <property type="term" value="P:innate immune response"/>
    <property type="evidence" value="ECO:0007669"/>
    <property type="project" value="UniProtKB-KW"/>
</dbReference>
<dbReference type="InterPro" id="IPR036505">
    <property type="entry name" value="Amidase/PGRP_sf"/>
</dbReference>
<dbReference type="SUPFAM" id="SSF55846">
    <property type="entry name" value="N-acetylmuramoyl-L-alanine amidase-like"/>
    <property type="match status" value="1"/>
</dbReference>
<dbReference type="SMART" id="SM00644">
    <property type="entry name" value="Ami_2"/>
    <property type="match status" value="1"/>
</dbReference>
<dbReference type="GO" id="GO:0009253">
    <property type="term" value="P:peptidoglycan catabolic process"/>
    <property type="evidence" value="ECO:0007669"/>
    <property type="project" value="InterPro"/>
</dbReference>
<dbReference type="GO" id="GO:0008270">
    <property type="term" value="F:zinc ion binding"/>
    <property type="evidence" value="ECO:0007669"/>
    <property type="project" value="InterPro"/>
</dbReference>
<dbReference type="Proteomes" id="UP001075354">
    <property type="component" value="Chromosome 6"/>
</dbReference>
<dbReference type="Gene3D" id="3.40.80.10">
    <property type="entry name" value="Peptidoglycan recognition protein-like"/>
    <property type="match status" value="1"/>
</dbReference>
<accession>A0AAV7XKA8</accession>
<organism evidence="6 7">
    <name type="scientific">Megalurothrips usitatus</name>
    <name type="common">bean blossom thrips</name>
    <dbReference type="NCBI Taxonomy" id="439358"/>
    <lineage>
        <taxon>Eukaryota</taxon>
        <taxon>Metazoa</taxon>
        <taxon>Ecdysozoa</taxon>
        <taxon>Arthropoda</taxon>
        <taxon>Hexapoda</taxon>
        <taxon>Insecta</taxon>
        <taxon>Pterygota</taxon>
        <taxon>Neoptera</taxon>
        <taxon>Paraneoptera</taxon>
        <taxon>Thysanoptera</taxon>
        <taxon>Terebrantia</taxon>
        <taxon>Thripoidea</taxon>
        <taxon>Thripidae</taxon>
        <taxon>Megalurothrips</taxon>
    </lineage>
</organism>
<gene>
    <name evidence="6" type="ORF">ONE63_008157</name>
</gene>
<dbReference type="InterPro" id="IPR015510">
    <property type="entry name" value="PGRP"/>
</dbReference>
<keyword evidence="7" id="KW-1185">Reference proteome</keyword>
<evidence type="ECO:0000259" key="5">
    <source>
        <dbReference type="SMART" id="SM00701"/>
    </source>
</evidence>
<dbReference type="GO" id="GO:0008745">
    <property type="term" value="F:N-acetylmuramoyl-L-alanine amidase activity"/>
    <property type="evidence" value="ECO:0007669"/>
    <property type="project" value="InterPro"/>
</dbReference>
<protein>
    <submittedName>
        <fullName evidence="6">Uncharacterized protein</fullName>
    </submittedName>
</protein>
<dbReference type="PROSITE" id="PS51257">
    <property type="entry name" value="PROKAR_LIPOPROTEIN"/>
    <property type="match status" value="1"/>
</dbReference>
<keyword evidence="2" id="KW-0399">Innate immunity</keyword>
<dbReference type="FunFam" id="3.40.80.10:FF:000001">
    <property type="entry name" value="Peptidoglycan recognition protein 1"/>
    <property type="match status" value="1"/>
</dbReference>
<dbReference type="EMBL" id="JAPTSV010000006">
    <property type="protein sequence ID" value="KAJ1526570.1"/>
    <property type="molecule type" value="Genomic_DNA"/>
</dbReference>
<dbReference type="CDD" id="cd06583">
    <property type="entry name" value="PGRP"/>
    <property type="match status" value="1"/>
</dbReference>
<feature type="domain" description="N-acetylmuramoyl-L-alanine amidase" evidence="4">
    <location>
        <begin position="56"/>
        <end position="195"/>
    </location>
</feature>
<dbReference type="AlphaFoldDB" id="A0AAV7XKA8"/>
<comment type="similarity">
    <text evidence="1">Belongs to the N-acetylmuramoyl-L-alanine amidase 2 family.</text>
</comment>